<accession>J0P4Q0</accession>
<protein>
    <submittedName>
        <fullName evidence="1">Uncharacterized protein</fullName>
    </submittedName>
</protein>
<dbReference type="AlphaFoldDB" id="J0P4Q0"/>
<gene>
    <name evidence="1" type="ORF">SapgrDRAFT_3184</name>
</gene>
<dbReference type="Proteomes" id="UP000005113">
    <property type="component" value="Unassembled WGS sequence"/>
</dbReference>
<evidence type="ECO:0000313" key="1">
    <source>
        <dbReference type="EMBL" id="EJF54829.1"/>
    </source>
</evidence>
<dbReference type="HOGENOM" id="CLU_2358109_0_0_10"/>
<reference evidence="2" key="1">
    <citation type="journal article" date="2012" name="Stand. Genomic Sci.">
        <title>Permanent draft genome sequence of the gliding predator Saprospira grandis strain Sa g1 (= HR1).</title>
        <authorList>
            <person name="Mavromatis K."/>
            <person name="Chertkov O."/>
            <person name="Lapidus A."/>
            <person name="Nolan M."/>
            <person name="Lucas S."/>
            <person name="Tice H."/>
            <person name="Del Rio T.G."/>
            <person name="Cheng J.F."/>
            <person name="Han C."/>
            <person name="Tapia R."/>
            <person name="Bruce D."/>
            <person name="Goodwin L.A."/>
            <person name="Pitluck S."/>
            <person name="Huntemann M."/>
            <person name="Liolios K."/>
            <person name="Pagani I."/>
            <person name="Ivanova N."/>
            <person name="Mikhailova N."/>
            <person name="Pati A."/>
            <person name="Chen A."/>
            <person name="Palaniappan K."/>
            <person name="Land M."/>
            <person name="Brambilla E.M."/>
            <person name="Rohde M."/>
            <person name="Spring S."/>
            <person name="Goker M."/>
            <person name="Detter J.C."/>
            <person name="Bristow J."/>
            <person name="Eisen J.A."/>
            <person name="Markowitz V."/>
            <person name="Hugenholtz P."/>
            <person name="Kyrpides N.C."/>
            <person name="Klenk H.P."/>
            <person name="Woyke T."/>
        </authorList>
    </citation>
    <scope>NUCLEOTIDE SEQUENCE [LARGE SCALE GENOMIC DNA]</scope>
    <source>
        <strain evidence="2">DSM 2844</strain>
    </source>
</reference>
<evidence type="ECO:0000313" key="2">
    <source>
        <dbReference type="Proteomes" id="UP000005113"/>
    </source>
</evidence>
<sequence>MNWFFCFWGLRIPLVVGATFTPFGHRTGAPIGAGCRSSQVCSALRFGAMHLRLLPLVVELRPKGLVLVCGCAALLQIARPVASLLCGGCAACYLGL</sequence>
<organism evidence="1 2">
    <name type="scientific">Saprospira grandis DSM 2844</name>
    <dbReference type="NCBI Taxonomy" id="694433"/>
    <lineage>
        <taxon>Bacteria</taxon>
        <taxon>Pseudomonadati</taxon>
        <taxon>Bacteroidota</taxon>
        <taxon>Saprospiria</taxon>
        <taxon>Saprospirales</taxon>
        <taxon>Saprospiraceae</taxon>
        <taxon>Saprospira</taxon>
    </lineage>
</organism>
<proteinExistence type="predicted"/>
<name>J0P4Q0_9BACT</name>
<dbReference type="EMBL" id="JH719942">
    <property type="protein sequence ID" value="EJF54829.1"/>
    <property type="molecule type" value="Genomic_DNA"/>
</dbReference>